<feature type="domain" description="PepSY" evidence="2">
    <location>
        <begin position="38"/>
        <end position="86"/>
    </location>
</feature>
<feature type="chain" id="PRO_5013181659" evidence="1">
    <location>
        <begin position="24"/>
        <end position="169"/>
    </location>
</feature>
<gene>
    <name evidence="3" type="ORF">A1232T_00064</name>
</gene>
<organism evidence="3 4">
    <name type="scientific">Psychrobacter piechaudii</name>
    <dbReference type="NCBI Taxonomy" id="1945521"/>
    <lineage>
        <taxon>Bacteria</taxon>
        <taxon>Pseudomonadati</taxon>
        <taxon>Pseudomonadota</taxon>
        <taxon>Gammaproteobacteria</taxon>
        <taxon>Moraxellales</taxon>
        <taxon>Moraxellaceae</taxon>
        <taxon>Psychrobacter</taxon>
    </lineage>
</organism>
<dbReference type="Pfam" id="PF03413">
    <property type="entry name" value="PepSY"/>
    <property type="match status" value="2"/>
</dbReference>
<keyword evidence="4" id="KW-1185">Reference proteome</keyword>
<dbReference type="STRING" id="1945521.A1232T_00064"/>
<dbReference type="RefSeq" id="WP_077449940.1">
    <property type="nucleotide sequence ID" value="NZ_FUGE01000025.1"/>
</dbReference>
<dbReference type="Proteomes" id="UP000188357">
    <property type="component" value="Unassembled WGS sequence"/>
</dbReference>
<evidence type="ECO:0000256" key="1">
    <source>
        <dbReference type="SAM" id="SignalP"/>
    </source>
</evidence>
<reference evidence="3 4" key="1">
    <citation type="submission" date="2017-02" db="EMBL/GenBank/DDBJ databases">
        <authorList>
            <person name="Peterson S.W."/>
        </authorList>
    </citation>
    <scope>NUCLEOTIDE SEQUENCE [LARGE SCALE GENOMIC DNA]</scope>
    <source>
        <strain evidence="3">Psychrobacter_piechaudii</strain>
    </source>
</reference>
<dbReference type="AlphaFoldDB" id="A0A1R4G9J2"/>
<accession>A0A1R4G9J2</accession>
<dbReference type="EMBL" id="FUGE01000025">
    <property type="protein sequence ID" value="SJM64861.1"/>
    <property type="molecule type" value="Genomic_DNA"/>
</dbReference>
<sequence length="169" mass="18325">MKTLSVLATSVLLTFGAVAPSFAAPTKAAVVQSQFDVNQAIAIAKQKSQGKVKSVDFDKDDSEYEVELATTSTKYEVRIDARTGKVNSQKQERIKTKDTDKYKALNTAKIDLAKAMQIAASSGNGQAVDAEFDIEKGTAVYEVKTVKNGQEYEVIIDANTGRVIPTKRD</sequence>
<proteinExistence type="predicted"/>
<dbReference type="Gene3D" id="3.10.450.40">
    <property type="match status" value="2"/>
</dbReference>
<evidence type="ECO:0000313" key="4">
    <source>
        <dbReference type="Proteomes" id="UP000188357"/>
    </source>
</evidence>
<protein>
    <submittedName>
        <fullName evidence="3">Peptidase propeptide and YPEB domain protein</fullName>
    </submittedName>
</protein>
<evidence type="ECO:0000313" key="3">
    <source>
        <dbReference type="EMBL" id="SJM64861.1"/>
    </source>
</evidence>
<name>A0A1R4G9J2_9GAMM</name>
<feature type="domain" description="PepSY" evidence="2">
    <location>
        <begin position="109"/>
        <end position="164"/>
    </location>
</feature>
<keyword evidence="1" id="KW-0732">Signal</keyword>
<evidence type="ECO:0000259" key="2">
    <source>
        <dbReference type="Pfam" id="PF03413"/>
    </source>
</evidence>
<dbReference type="OrthoDB" id="6658259at2"/>
<feature type="signal peptide" evidence="1">
    <location>
        <begin position="1"/>
        <end position="23"/>
    </location>
</feature>
<dbReference type="InterPro" id="IPR025711">
    <property type="entry name" value="PepSY"/>
</dbReference>